<dbReference type="InterPro" id="IPR001623">
    <property type="entry name" value="DnaJ_domain"/>
</dbReference>
<gene>
    <name evidence="10" type="ORF">NliqN6_0852</name>
</gene>
<dbReference type="PROSITE" id="PS00636">
    <property type="entry name" value="DNAJ_1"/>
    <property type="match status" value="1"/>
</dbReference>
<dbReference type="GO" id="GO:0005524">
    <property type="term" value="F:ATP binding"/>
    <property type="evidence" value="ECO:0007669"/>
    <property type="project" value="InterPro"/>
</dbReference>
<keyword evidence="11" id="KW-1185">Reference proteome</keyword>
<evidence type="ECO:0000259" key="9">
    <source>
        <dbReference type="PROSITE" id="PS51188"/>
    </source>
</evidence>
<dbReference type="InterPro" id="IPR044713">
    <property type="entry name" value="DNJA1/2-like"/>
</dbReference>
<accession>A0A8H3TPZ9</accession>
<comment type="caution">
    <text evidence="10">The sequence shown here is derived from an EMBL/GenBank/DDBJ whole genome shotgun (WGS) entry which is preliminary data.</text>
</comment>
<evidence type="ECO:0000256" key="7">
    <source>
        <dbReference type="SAM" id="SignalP"/>
    </source>
</evidence>
<evidence type="ECO:0008006" key="12">
    <source>
        <dbReference type="Google" id="ProtNLM"/>
    </source>
</evidence>
<dbReference type="SUPFAM" id="SSF57938">
    <property type="entry name" value="DnaJ/Hsp40 cysteine-rich domain"/>
    <property type="match status" value="1"/>
</dbReference>
<dbReference type="PANTHER" id="PTHR43888">
    <property type="entry name" value="DNAJ-LIKE-2, ISOFORM A-RELATED"/>
    <property type="match status" value="1"/>
</dbReference>
<feature type="signal peptide" evidence="7">
    <location>
        <begin position="1"/>
        <end position="15"/>
    </location>
</feature>
<dbReference type="InterPro" id="IPR036869">
    <property type="entry name" value="J_dom_sf"/>
</dbReference>
<evidence type="ECO:0000256" key="5">
    <source>
        <dbReference type="PROSITE-ProRule" id="PRU00546"/>
    </source>
</evidence>
<dbReference type="OrthoDB" id="550424at2759"/>
<dbReference type="HAMAP" id="MF_01152">
    <property type="entry name" value="DnaJ"/>
    <property type="match status" value="1"/>
</dbReference>
<dbReference type="EMBL" id="BLZA01000007">
    <property type="protein sequence ID" value="GHJ84450.1"/>
    <property type="molecule type" value="Genomic_DNA"/>
</dbReference>
<feature type="domain" description="CR-type" evidence="9">
    <location>
        <begin position="150"/>
        <end position="235"/>
    </location>
</feature>
<dbReference type="FunFam" id="2.10.230.10:FF:000001">
    <property type="entry name" value="DnaJ subfamily A member 2"/>
    <property type="match status" value="1"/>
</dbReference>
<dbReference type="InterPro" id="IPR018253">
    <property type="entry name" value="DnaJ_domain_CS"/>
</dbReference>
<dbReference type="GO" id="GO:0009408">
    <property type="term" value="P:response to heat"/>
    <property type="evidence" value="ECO:0007669"/>
    <property type="project" value="InterPro"/>
</dbReference>
<dbReference type="PROSITE" id="PS51188">
    <property type="entry name" value="ZF_CR"/>
    <property type="match status" value="1"/>
</dbReference>
<keyword evidence="3 5" id="KW-0863">Zinc-finger</keyword>
<dbReference type="InterPro" id="IPR008971">
    <property type="entry name" value="HSP40/DnaJ_pept-bd"/>
</dbReference>
<protein>
    <recommendedName>
        <fullName evidence="12">DnaJ-domain-containing protein</fullName>
    </recommendedName>
</protein>
<dbReference type="InterPro" id="IPR012724">
    <property type="entry name" value="DnaJ"/>
</dbReference>
<organism evidence="10 11">
    <name type="scientific">Naganishia liquefaciens</name>
    <dbReference type="NCBI Taxonomy" id="104408"/>
    <lineage>
        <taxon>Eukaryota</taxon>
        <taxon>Fungi</taxon>
        <taxon>Dikarya</taxon>
        <taxon>Basidiomycota</taxon>
        <taxon>Agaricomycotina</taxon>
        <taxon>Tremellomycetes</taxon>
        <taxon>Filobasidiales</taxon>
        <taxon>Filobasidiaceae</taxon>
        <taxon>Naganishia</taxon>
    </lineage>
</organism>
<dbReference type="SUPFAM" id="SSF46565">
    <property type="entry name" value="Chaperone J-domain"/>
    <property type="match status" value="1"/>
</dbReference>
<dbReference type="SMART" id="SM00271">
    <property type="entry name" value="DnaJ"/>
    <property type="match status" value="1"/>
</dbReference>
<feature type="compositionally biased region" description="Basic and acidic residues" evidence="6">
    <location>
        <begin position="415"/>
        <end position="433"/>
    </location>
</feature>
<evidence type="ECO:0000313" key="11">
    <source>
        <dbReference type="Proteomes" id="UP000620104"/>
    </source>
</evidence>
<dbReference type="InterPro" id="IPR036410">
    <property type="entry name" value="HSP_DnaJ_Cys-rich_dom_sf"/>
</dbReference>
<keyword evidence="1 5" id="KW-0479">Metal-binding</keyword>
<dbReference type="PRINTS" id="PR00625">
    <property type="entry name" value="JDOMAIN"/>
</dbReference>
<dbReference type="Pfam" id="PF00226">
    <property type="entry name" value="DnaJ"/>
    <property type="match status" value="1"/>
</dbReference>
<feature type="chain" id="PRO_5034559036" description="DnaJ-domain-containing protein" evidence="7">
    <location>
        <begin position="16"/>
        <end position="452"/>
    </location>
</feature>
<sequence length="452" mass="49116">MLGLLVLTALSIVVADTAYYDILGVDVEADEAQIRKGYKVKAMKHHPDKNPEDPEAHETFQKIGEAYETLIDPDKRAAYDRYGPDAGNRPGPSGGGGGMHPDDIFEQMFGFGGGFSFDMGGGGGGGRAPPRQSRDTEIEYDLTLEEAFVGKKVTLAMERDRTCGHCEGSGAKNGAIKRDCGKCSGKGFIMAQTMLAPGIVGNAKRPCPACDGEGKKVREKDQCKKCKGSKITKQKTKLKLDIEPGSIDGDRIVLTGEGDAVPNCPPGDVILRLRVHSHHSFHAGPSGSRDLYYTASITLSESLLGFQRVLFYHLDGRGIKVDCPAGERIIKHGDTFFLKGEGMPKNAGTKSRAGDLYVRFQVEMPDLEWVRRQQVPDGVPEVINVALPGKKVDQAIPEDTITVVKLKDCPAGKTFYDEKDARSRTQHGRRDPYDLDPEYGDPQGASAQCTQQ</sequence>
<dbReference type="GO" id="GO:0006457">
    <property type="term" value="P:protein folding"/>
    <property type="evidence" value="ECO:0007669"/>
    <property type="project" value="InterPro"/>
</dbReference>
<dbReference type="Gene3D" id="2.10.230.10">
    <property type="entry name" value="Heat shock protein DnaJ, cysteine-rich domain"/>
    <property type="match status" value="1"/>
</dbReference>
<evidence type="ECO:0000256" key="4">
    <source>
        <dbReference type="ARBA" id="ARBA00022833"/>
    </source>
</evidence>
<dbReference type="Pfam" id="PF00684">
    <property type="entry name" value="DnaJ_CXXCXGXG"/>
    <property type="match status" value="1"/>
</dbReference>
<evidence type="ECO:0000256" key="3">
    <source>
        <dbReference type="ARBA" id="ARBA00022771"/>
    </source>
</evidence>
<dbReference type="Gene3D" id="2.60.260.20">
    <property type="entry name" value="Urease metallochaperone UreE, N-terminal domain"/>
    <property type="match status" value="2"/>
</dbReference>
<evidence type="ECO:0000256" key="2">
    <source>
        <dbReference type="ARBA" id="ARBA00022737"/>
    </source>
</evidence>
<dbReference type="GO" id="GO:0030544">
    <property type="term" value="F:Hsp70 protein binding"/>
    <property type="evidence" value="ECO:0007669"/>
    <property type="project" value="InterPro"/>
</dbReference>
<dbReference type="InterPro" id="IPR001305">
    <property type="entry name" value="HSP_DnaJ_Cys-rich_dom"/>
</dbReference>
<dbReference type="GO" id="GO:0051082">
    <property type="term" value="F:unfolded protein binding"/>
    <property type="evidence" value="ECO:0007669"/>
    <property type="project" value="InterPro"/>
</dbReference>
<feature type="zinc finger region" description="CR-type" evidence="5">
    <location>
        <begin position="150"/>
        <end position="235"/>
    </location>
</feature>
<keyword evidence="4 5" id="KW-0862">Zinc</keyword>
<dbReference type="InterPro" id="IPR002939">
    <property type="entry name" value="DnaJ_C"/>
</dbReference>
<reference evidence="10" key="1">
    <citation type="submission" date="2020-07" db="EMBL/GenBank/DDBJ databases">
        <title>Draft Genome Sequence of a Deep-Sea Yeast, Naganishia (Cryptococcus) liquefaciens strain N6.</title>
        <authorList>
            <person name="Han Y.W."/>
            <person name="Kajitani R."/>
            <person name="Morimoto H."/>
            <person name="Parhat M."/>
            <person name="Tsubouchi H."/>
            <person name="Bakenova O."/>
            <person name="Ogata M."/>
            <person name="Argunhan B."/>
            <person name="Aoki R."/>
            <person name="Kajiwara S."/>
            <person name="Itoh T."/>
            <person name="Iwasaki H."/>
        </authorList>
    </citation>
    <scope>NUCLEOTIDE SEQUENCE</scope>
    <source>
        <strain evidence="10">N6</strain>
    </source>
</reference>
<dbReference type="CDD" id="cd10747">
    <property type="entry name" value="DnaJ_C"/>
    <property type="match status" value="1"/>
</dbReference>
<proteinExistence type="inferred from homology"/>
<evidence type="ECO:0000313" key="10">
    <source>
        <dbReference type="EMBL" id="GHJ84450.1"/>
    </source>
</evidence>
<dbReference type="PROSITE" id="PS50076">
    <property type="entry name" value="DNAJ_2"/>
    <property type="match status" value="1"/>
</dbReference>
<evidence type="ECO:0000259" key="8">
    <source>
        <dbReference type="PROSITE" id="PS50076"/>
    </source>
</evidence>
<keyword evidence="2" id="KW-0677">Repeat</keyword>
<dbReference type="Gene3D" id="1.10.287.110">
    <property type="entry name" value="DnaJ domain"/>
    <property type="match status" value="1"/>
</dbReference>
<feature type="region of interest" description="Disordered" evidence="6">
    <location>
        <begin position="78"/>
        <end position="101"/>
    </location>
</feature>
<evidence type="ECO:0000256" key="1">
    <source>
        <dbReference type="ARBA" id="ARBA00022723"/>
    </source>
</evidence>
<dbReference type="Pfam" id="PF01556">
    <property type="entry name" value="DnaJ_C"/>
    <property type="match status" value="1"/>
</dbReference>
<dbReference type="GO" id="GO:0008270">
    <property type="term" value="F:zinc ion binding"/>
    <property type="evidence" value="ECO:0007669"/>
    <property type="project" value="UniProtKB-KW"/>
</dbReference>
<dbReference type="CDD" id="cd10719">
    <property type="entry name" value="DnaJ_zf"/>
    <property type="match status" value="1"/>
</dbReference>
<name>A0A8H3TPZ9_9TREE</name>
<dbReference type="Proteomes" id="UP000620104">
    <property type="component" value="Unassembled WGS sequence"/>
</dbReference>
<feature type="region of interest" description="Disordered" evidence="6">
    <location>
        <begin position="415"/>
        <end position="452"/>
    </location>
</feature>
<dbReference type="CDD" id="cd06257">
    <property type="entry name" value="DnaJ"/>
    <property type="match status" value="1"/>
</dbReference>
<keyword evidence="7" id="KW-0732">Signal</keyword>
<feature type="domain" description="J" evidence="8">
    <location>
        <begin position="18"/>
        <end position="83"/>
    </location>
</feature>
<dbReference type="AlphaFoldDB" id="A0A8H3TPZ9"/>
<evidence type="ECO:0000256" key="6">
    <source>
        <dbReference type="SAM" id="MobiDB-lite"/>
    </source>
</evidence>
<dbReference type="SUPFAM" id="SSF49493">
    <property type="entry name" value="HSP40/DnaJ peptide-binding domain"/>
    <property type="match status" value="2"/>
</dbReference>